<organism evidence="4 5">
    <name type="scientific">Lacisediminihabitans profunda</name>
    <dbReference type="NCBI Taxonomy" id="2594790"/>
    <lineage>
        <taxon>Bacteria</taxon>
        <taxon>Bacillati</taxon>
        <taxon>Actinomycetota</taxon>
        <taxon>Actinomycetes</taxon>
        <taxon>Micrococcales</taxon>
        <taxon>Microbacteriaceae</taxon>
        <taxon>Lacisediminihabitans</taxon>
    </lineage>
</organism>
<dbReference type="InterPro" id="IPR050832">
    <property type="entry name" value="Bact_Acetyltransf"/>
</dbReference>
<accession>A0A5C8UU90</accession>
<evidence type="ECO:0000313" key="4">
    <source>
        <dbReference type="EMBL" id="TXN31520.1"/>
    </source>
</evidence>
<dbReference type="Gene3D" id="3.40.630.30">
    <property type="match status" value="1"/>
</dbReference>
<dbReference type="GO" id="GO:0016747">
    <property type="term" value="F:acyltransferase activity, transferring groups other than amino-acyl groups"/>
    <property type="evidence" value="ECO:0007669"/>
    <property type="project" value="InterPro"/>
</dbReference>
<dbReference type="PANTHER" id="PTHR43877">
    <property type="entry name" value="AMINOALKYLPHOSPHONATE N-ACETYLTRANSFERASE-RELATED-RELATED"/>
    <property type="match status" value="1"/>
</dbReference>
<evidence type="ECO:0000256" key="2">
    <source>
        <dbReference type="ARBA" id="ARBA00023315"/>
    </source>
</evidence>
<dbReference type="PROSITE" id="PS51186">
    <property type="entry name" value="GNAT"/>
    <property type="match status" value="1"/>
</dbReference>
<feature type="domain" description="N-acetyltransferase" evidence="3">
    <location>
        <begin position="7"/>
        <end position="162"/>
    </location>
</feature>
<dbReference type="InterPro" id="IPR016181">
    <property type="entry name" value="Acyl_CoA_acyltransferase"/>
</dbReference>
<name>A0A5C8UU90_9MICO</name>
<dbReference type="RefSeq" id="WP_147783107.1">
    <property type="nucleotide sequence ID" value="NZ_VRMG01000005.1"/>
</dbReference>
<evidence type="ECO:0000259" key="3">
    <source>
        <dbReference type="PROSITE" id="PS51186"/>
    </source>
</evidence>
<dbReference type="Pfam" id="PF00583">
    <property type="entry name" value="Acetyltransf_1"/>
    <property type="match status" value="1"/>
</dbReference>
<dbReference type="SUPFAM" id="SSF55729">
    <property type="entry name" value="Acyl-CoA N-acyltransferases (Nat)"/>
    <property type="match status" value="1"/>
</dbReference>
<dbReference type="EMBL" id="VRMG01000005">
    <property type="protein sequence ID" value="TXN31520.1"/>
    <property type="molecule type" value="Genomic_DNA"/>
</dbReference>
<proteinExistence type="predicted"/>
<sequence>MVSWREESVDDAAAHRLLTEYFEARAADFPGGPGAYRTVFPTADQFVPPRGVFLVVEDVDDRGLPADVGCGGIREIAAGATGRRFEVKHLYLRPVTRGRGLGRALLGELEREARGFGAVELVLDTNSSLTAAGGLYRSSGFVNIPAYNDNPNATNWYSKRLD</sequence>
<gene>
    <name evidence="4" type="ORF">FVP33_08260</name>
</gene>
<keyword evidence="1 4" id="KW-0808">Transferase</keyword>
<dbReference type="Proteomes" id="UP000321379">
    <property type="component" value="Unassembled WGS sequence"/>
</dbReference>
<comment type="caution">
    <text evidence="4">The sequence shown here is derived from an EMBL/GenBank/DDBJ whole genome shotgun (WGS) entry which is preliminary data.</text>
</comment>
<dbReference type="CDD" id="cd04301">
    <property type="entry name" value="NAT_SF"/>
    <property type="match status" value="1"/>
</dbReference>
<dbReference type="PANTHER" id="PTHR43877:SF2">
    <property type="entry name" value="AMINOALKYLPHOSPHONATE N-ACETYLTRANSFERASE-RELATED"/>
    <property type="match status" value="1"/>
</dbReference>
<evidence type="ECO:0000256" key="1">
    <source>
        <dbReference type="ARBA" id="ARBA00022679"/>
    </source>
</evidence>
<protein>
    <submittedName>
        <fullName evidence="4">GNAT family N-acetyltransferase</fullName>
    </submittedName>
</protein>
<keyword evidence="2" id="KW-0012">Acyltransferase</keyword>
<dbReference type="InterPro" id="IPR000182">
    <property type="entry name" value="GNAT_dom"/>
</dbReference>
<evidence type="ECO:0000313" key="5">
    <source>
        <dbReference type="Proteomes" id="UP000321379"/>
    </source>
</evidence>
<reference evidence="4 5" key="1">
    <citation type="submission" date="2019-08" db="EMBL/GenBank/DDBJ databases">
        <title>Bacterial whole genome sequence for Glaciihabitans sp. CHu50b-6-2.</title>
        <authorList>
            <person name="Jin L."/>
        </authorList>
    </citation>
    <scope>NUCLEOTIDE SEQUENCE [LARGE SCALE GENOMIC DNA]</scope>
    <source>
        <strain evidence="4 5">CHu50b-6-2</strain>
    </source>
</reference>
<keyword evidence="5" id="KW-1185">Reference proteome</keyword>
<dbReference type="AlphaFoldDB" id="A0A5C8UU90"/>